<proteinExistence type="predicted"/>
<sequence>MRLEAVEEPDGDSSAGSALDVARVRLESGCLMPLLSPETESALWLLDAESRSLSIEQLNAGNSVGRENQKSQSHAV</sequence>
<dbReference type="AlphaFoldDB" id="A0A8H7UIR0"/>
<dbReference type="EMBL" id="JAEPQZ010000002">
    <property type="protein sequence ID" value="KAG2184610.1"/>
    <property type="molecule type" value="Genomic_DNA"/>
</dbReference>
<gene>
    <name evidence="1" type="ORF">INT43_000519</name>
</gene>
<organism evidence="1 2">
    <name type="scientific">Mortierella isabellina</name>
    <name type="common">Filamentous fungus</name>
    <name type="synonym">Umbelopsis isabellina</name>
    <dbReference type="NCBI Taxonomy" id="91625"/>
    <lineage>
        <taxon>Eukaryota</taxon>
        <taxon>Fungi</taxon>
        <taxon>Fungi incertae sedis</taxon>
        <taxon>Mucoromycota</taxon>
        <taxon>Mucoromycotina</taxon>
        <taxon>Umbelopsidomycetes</taxon>
        <taxon>Umbelopsidales</taxon>
        <taxon>Umbelopsidaceae</taxon>
        <taxon>Umbelopsis</taxon>
    </lineage>
</organism>
<evidence type="ECO:0000313" key="1">
    <source>
        <dbReference type="EMBL" id="KAG2184610.1"/>
    </source>
</evidence>
<protein>
    <submittedName>
        <fullName evidence="1">Uncharacterized protein</fullName>
    </submittedName>
</protein>
<keyword evidence="2" id="KW-1185">Reference proteome</keyword>
<name>A0A8H7UIR0_MORIS</name>
<dbReference type="Proteomes" id="UP000654370">
    <property type="component" value="Unassembled WGS sequence"/>
</dbReference>
<reference evidence="1" key="1">
    <citation type="submission" date="2020-12" db="EMBL/GenBank/DDBJ databases">
        <title>Metabolic potential, ecology and presence of endohyphal bacteria is reflected in genomic diversity of Mucoromycotina.</title>
        <authorList>
            <person name="Muszewska A."/>
            <person name="Okrasinska A."/>
            <person name="Steczkiewicz K."/>
            <person name="Drgas O."/>
            <person name="Orlowska M."/>
            <person name="Perlinska-Lenart U."/>
            <person name="Aleksandrzak-Piekarczyk T."/>
            <person name="Szatraj K."/>
            <person name="Zielenkiewicz U."/>
            <person name="Pilsyk S."/>
            <person name="Malc E."/>
            <person name="Mieczkowski P."/>
            <person name="Kruszewska J.S."/>
            <person name="Biernat P."/>
            <person name="Pawlowska J."/>
        </authorList>
    </citation>
    <scope>NUCLEOTIDE SEQUENCE</scope>
    <source>
        <strain evidence="1">WA0000067209</strain>
    </source>
</reference>
<comment type="caution">
    <text evidence="1">The sequence shown here is derived from an EMBL/GenBank/DDBJ whole genome shotgun (WGS) entry which is preliminary data.</text>
</comment>
<accession>A0A8H7UIR0</accession>
<evidence type="ECO:0000313" key="2">
    <source>
        <dbReference type="Proteomes" id="UP000654370"/>
    </source>
</evidence>